<protein>
    <submittedName>
        <fullName evidence="1">Uncharacterized protein</fullName>
    </submittedName>
</protein>
<evidence type="ECO:0000313" key="2">
    <source>
        <dbReference type="Proteomes" id="UP000004931"/>
    </source>
</evidence>
<dbReference type="Proteomes" id="UP000004931">
    <property type="component" value="Unassembled WGS sequence"/>
</dbReference>
<sequence length="160" mass="17803">MTDKQNIDINLVELVNLTAKILDQLFIRAPKDKAKPVFKDIKQGKAFPLGTVTLQELIESTISLDLDYSEFRGPGFNFDAFALALRGILGQVSQKLQTKTDLNIMTSEQGTILLNLPGMIQIGEQLNVMVMAFDLGALKNISIKLMFVEPDQYKPEGKSE</sequence>
<comment type="caution">
    <text evidence="1">The sequence shown here is derived from an EMBL/GenBank/DDBJ whole genome shotgun (WGS) entry which is preliminary data.</text>
</comment>
<dbReference type="STRING" id="247633.GP2143_09490"/>
<keyword evidence="2" id="KW-1185">Reference proteome</keyword>
<dbReference type="AlphaFoldDB" id="A0YFL4"/>
<accession>A0YFL4</accession>
<reference evidence="1 2" key="1">
    <citation type="journal article" date="2010" name="J. Bacteriol.">
        <title>Genome sequence of the oligotrophic marine Gammaproteobacterium HTCC2143, isolated from the Oregon Coast.</title>
        <authorList>
            <person name="Oh H.M."/>
            <person name="Kang I."/>
            <person name="Ferriera S."/>
            <person name="Giovannoni S.J."/>
            <person name="Cho J.C."/>
        </authorList>
    </citation>
    <scope>NUCLEOTIDE SEQUENCE [LARGE SCALE GENOMIC DNA]</scope>
    <source>
        <strain evidence="1 2">HTCC2143</strain>
    </source>
</reference>
<proteinExistence type="predicted"/>
<dbReference type="eggNOG" id="ENOG5033KT3">
    <property type="taxonomic scope" value="Bacteria"/>
</dbReference>
<dbReference type="OrthoDB" id="5735991at2"/>
<evidence type="ECO:0000313" key="1">
    <source>
        <dbReference type="EMBL" id="EAW30428.1"/>
    </source>
</evidence>
<organism evidence="1 2">
    <name type="scientific">marine gamma proteobacterium HTCC2143</name>
    <dbReference type="NCBI Taxonomy" id="247633"/>
    <lineage>
        <taxon>Bacteria</taxon>
        <taxon>Pseudomonadati</taxon>
        <taxon>Pseudomonadota</taxon>
        <taxon>Gammaproteobacteria</taxon>
        <taxon>Cellvibrionales</taxon>
        <taxon>Spongiibacteraceae</taxon>
        <taxon>BD1-7 clade</taxon>
    </lineage>
</organism>
<dbReference type="EMBL" id="AAVT01000008">
    <property type="protein sequence ID" value="EAW30428.1"/>
    <property type="molecule type" value="Genomic_DNA"/>
</dbReference>
<name>A0YFL4_9GAMM</name>
<gene>
    <name evidence="1" type="ORF">GP2143_09490</name>
</gene>